<protein>
    <recommendedName>
        <fullName evidence="1">Tip attachment protein J domain-containing protein</fullName>
    </recommendedName>
</protein>
<gene>
    <name evidence="2" type="ORF">P245_10835</name>
</gene>
<sequence>MSGGGKGSKSVTVGYRYYAGMHLALCHGPVDSLNRIVVGERTAWSGPLMSSGSIAIDQPNLFGGDEREGGIVGAVDLVMGNASDGQNDYLISKLGANVPAFRGVVSLVLRQPQLSAMNPYIKPWSAELTRIIRRSDGSPQWYSDKAAIAGDMNPAHIIYEFLTDRTWGRGYSSAEIDDASFRAAADTLYAESFGLSILWDQQQDIEAFIERILQHIDGSIYVSPRTGLFTLKLTRDDYEPATLLELNQTNVIRLESFERTLPEELVNQVTLSYHDRTTDKSVSISVQDIAGIERSLGEIKDAKVSYEGVANGALAARLAMRDLRQLSSTLAKITLVANRTAASLNIGDLFRFSWPELRIEQLILRVAQISYGTLADGRVRITCVEDVFGLPDAVYLAPAESGWVDPRQAPIAANFVSVSELPYWTIVHEMTGESAAAQAEIDPNGGFLSVSTVRPSGATINYAVLTRQGSAAFEKIGVGDFIPSCVLANDIWQTETVLNVLYGVDLDLVTLNTYAQVGSELVAVKAVNVAAGTVTVDRGVLDTVPAKHLGGARLYFVEGGQFYNATQYLSGEAVQAKVLPATGMGVLAEASAPAINYTFAKRQIRPYPPGKFRVNNLDYSLSYVTGEVTISWAHRSRVLQTAYLVTQGEANIGPEAGTTYTVRIYGEAGTLKHTETGLTGTSWTYPIPTEISESGLNRPNEKLTVKVESVREGYTSWQAQQIDIPECRGYGMFYGATYGE</sequence>
<evidence type="ECO:0000259" key="1">
    <source>
        <dbReference type="Pfam" id="PF13550"/>
    </source>
</evidence>
<evidence type="ECO:0000313" key="2">
    <source>
        <dbReference type="EMBL" id="KGG93055.1"/>
    </source>
</evidence>
<proteinExistence type="predicted"/>
<dbReference type="RefSeq" id="WP_034379088.1">
    <property type="nucleotide sequence ID" value="NZ_AWTN01000085.1"/>
</dbReference>
<dbReference type="Pfam" id="PF13550">
    <property type="entry name" value="Phage-tail_3"/>
    <property type="match status" value="1"/>
</dbReference>
<name>A0A0E3BLQ1_9BURK</name>
<accession>A0A0E3BLQ1</accession>
<dbReference type="AlphaFoldDB" id="A0A0E3BLQ1"/>
<dbReference type="InterPro" id="IPR032876">
    <property type="entry name" value="J_dom"/>
</dbReference>
<evidence type="ECO:0000313" key="3">
    <source>
        <dbReference type="Proteomes" id="UP000029567"/>
    </source>
</evidence>
<dbReference type="Proteomes" id="UP000029567">
    <property type="component" value="Unassembled WGS sequence"/>
</dbReference>
<feature type="domain" description="Tip attachment protein J" evidence="1">
    <location>
        <begin position="200"/>
        <end position="370"/>
    </location>
</feature>
<reference evidence="2 3" key="1">
    <citation type="submission" date="2013-09" db="EMBL/GenBank/DDBJ databases">
        <title>High correlation between genotypes and phenotypes of environmental bacteria Comamonas testosteroni strains.</title>
        <authorList>
            <person name="Liu L."/>
            <person name="Zhu W."/>
            <person name="Xia X."/>
            <person name="Xu B."/>
            <person name="Luo M."/>
            <person name="Wang G."/>
        </authorList>
    </citation>
    <scope>NUCLEOTIDE SEQUENCE [LARGE SCALE GENOMIC DNA]</scope>
    <source>
        <strain evidence="2 3">JL14</strain>
    </source>
</reference>
<comment type="caution">
    <text evidence="2">The sequence shown here is derived from an EMBL/GenBank/DDBJ whole genome shotgun (WGS) entry which is preliminary data.</text>
</comment>
<dbReference type="EMBL" id="AWTN01000085">
    <property type="protein sequence ID" value="KGG93055.1"/>
    <property type="molecule type" value="Genomic_DNA"/>
</dbReference>
<organism evidence="2 3">
    <name type="scientific">Comamonas thiooxydans</name>
    <dbReference type="NCBI Taxonomy" id="363952"/>
    <lineage>
        <taxon>Bacteria</taxon>
        <taxon>Pseudomonadati</taxon>
        <taxon>Pseudomonadota</taxon>
        <taxon>Betaproteobacteria</taxon>
        <taxon>Burkholderiales</taxon>
        <taxon>Comamonadaceae</taxon>
        <taxon>Comamonas</taxon>
    </lineage>
</organism>